<dbReference type="RefSeq" id="WP_002654785.1">
    <property type="nucleotide sequence ID" value="NZ_CH672377.1"/>
</dbReference>
<protein>
    <submittedName>
        <fullName evidence="1">Uncharacterized protein</fullName>
    </submittedName>
</protein>
<comment type="caution">
    <text evidence="1">The sequence shown here is derived from an EMBL/GenBank/DDBJ whole genome shotgun (WGS) entry which is preliminary data.</text>
</comment>
<dbReference type="Proteomes" id="UP000004358">
    <property type="component" value="Unassembled WGS sequence"/>
</dbReference>
<evidence type="ECO:0000313" key="1">
    <source>
        <dbReference type="EMBL" id="EAQ77820.1"/>
    </source>
</evidence>
<dbReference type="EMBL" id="AANZ01000027">
    <property type="protein sequence ID" value="EAQ77820.1"/>
    <property type="molecule type" value="Genomic_DNA"/>
</dbReference>
<proteinExistence type="predicted"/>
<dbReference type="HOGENOM" id="CLU_1609292_0_0_0"/>
<reference evidence="1 2" key="1">
    <citation type="submission" date="2006-02" db="EMBL/GenBank/DDBJ databases">
        <authorList>
            <person name="Amann R."/>
            <person name="Ferriera S."/>
            <person name="Johnson J."/>
            <person name="Kravitz S."/>
            <person name="Halpern A."/>
            <person name="Remington K."/>
            <person name="Beeson K."/>
            <person name="Tran B."/>
            <person name="Rogers Y.-H."/>
            <person name="Friedman R."/>
            <person name="Venter J.C."/>
        </authorList>
    </citation>
    <scope>NUCLEOTIDE SEQUENCE [LARGE SCALE GENOMIC DNA]</scope>
    <source>
        <strain evidence="1 2">DSM 3645</strain>
    </source>
</reference>
<accession>A4A021</accession>
<evidence type="ECO:0000313" key="2">
    <source>
        <dbReference type="Proteomes" id="UP000004358"/>
    </source>
</evidence>
<name>A4A021_9BACT</name>
<sequence>MAHSEEDREDLMQEATALVRRGAYNAPQEVESVTIGFRTSGALSLYFGPDPVYQFNDAGQFRRGYIDGELIKADHNRLIRMRRERNEQSTSLVSTPLSDVDQAELIIKMEWRLSTLAESIEEGEVDCISVIPAGTEVAGEFLAWWRQQQMNIEVAAAPNVVAPKA</sequence>
<dbReference type="AlphaFoldDB" id="A4A021"/>
<dbReference type="eggNOG" id="ENOG5033JBP">
    <property type="taxonomic scope" value="Bacteria"/>
</dbReference>
<dbReference type="OrthoDB" id="286365at2"/>
<gene>
    <name evidence="1" type="ORF">DSM3645_05949</name>
</gene>
<organism evidence="1 2">
    <name type="scientific">Blastopirellula marina DSM 3645</name>
    <dbReference type="NCBI Taxonomy" id="314230"/>
    <lineage>
        <taxon>Bacteria</taxon>
        <taxon>Pseudomonadati</taxon>
        <taxon>Planctomycetota</taxon>
        <taxon>Planctomycetia</taxon>
        <taxon>Pirellulales</taxon>
        <taxon>Pirellulaceae</taxon>
        <taxon>Blastopirellula</taxon>
    </lineage>
</organism>